<gene>
    <name evidence="1" type="ORF">GCM10023205_03770</name>
</gene>
<dbReference type="EMBL" id="BAABHS010000001">
    <property type="protein sequence ID" value="GAA4947138.1"/>
    <property type="molecule type" value="Genomic_DNA"/>
</dbReference>
<proteinExistence type="predicted"/>
<organism evidence="1 2">
    <name type="scientific">Yinghuangia aomiensis</name>
    <dbReference type="NCBI Taxonomy" id="676205"/>
    <lineage>
        <taxon>Bacteria</taxon>
        <taxon>Bacillati</taxon>
        <taxon>Actinomycetota</taxon>
        <taxon>Actinomycetes</taxon>
        <taxon>Kitasatosporales</taxon>
        <taxon>Streptomycetaceae</taxon>
        <taxon>Yinghuangia</taxon>
    </lineage>
</organism>
<evidence type="ECO:0000313" key="2">
    <source>
        <dbReference type="Proteomes" id="UP001500466"/>
    </source>
</evidence>
<name>A0ABP9GM69_9ACTN</name>
<accession>A0ABP9GM69</accession>
<keyword evidence="2" id="KW-1185">Reference proteome</keyword>
<sequence length="121" mass="14001">MGPKGLWLTFVDVEYNHDATKVVARYPGRVDAWTWVQVDGLRWHKVESDWFLMVDLGSHRPTPAASRHLCPEGNLSRRQWREFSVRVAEAIGGRVTLHPAVPEHPRPWWGRPHDLSAPRCF</sequence>
<evidence type="ECO:0000313" key="1">
    <source>
        <dbReference type="EMBL" id="GAA4947138.1"/>
    </source>
</evidence>
<reference evidence="2" key="1">
    <citation type="journal article" date="2019" name="Int. J. Syst. Evol. Microbiol.">
        <title>The Global Catalogue of Microorganisms (GCM) 10K type strain sequencing project: providing services to taxonomists for standard genome sequencing and annotation.</title>
        <authorList>
            <consortium name="The Broad Institute Genomics Platform"/>
            <consortium name="The Broad Institute Genome Sequencing Center for Infectious Disease"/>
            <person name="Wu L."/>
            <person name="Ma J."/>
        </authorList>
    </citation>
    <scope>NUCLEOTIDE SEQUENCE [LARGE SCALE GENOMIC DNA]</scope>
    <source>
        <strain evidence="2">JCM 17986</strain>
    </source>
</reference>
<dbReference type="Proteomes" id="UP001500466">
    <property type="component" value="Unassembled WGS sequence"/>
</dbReference>
<protein>
    <submittedName>
        <fullName evidence="1">Uncharacterized protein</fullName>
    </submittedName>
</protein>
<comment type="caution">
    <text evidence="1">The sequence shown here is derived from an EMBL/GenBank/DDBJ whole genome shotgun (WGS) entry which is preliminary data.</text>
</comment>